<keyword evidence="2" id="KW-1185">Reference proteome</keyword>
<dbReference type="AlphaFoldDB" id="A9GRM3"/>
<evidence type="ECO:0000313" key="1">
    <source>
        <dbReference type="EMBL" id="CAN93644.1"/>
    </source>
</evidence>
<name>A9GRM3_SORC5</name>
<proteinExistence type="predicted"/>
<accession>A9GRM3</accession>
<dbReference type="KEGG" id="scl:sce3484"/>
<gene>
    <name evidence="1" type="ordered locus">sce3484</name>
</gene>
<reference evidence="1 2" key="1">
    <citation type="journal article" date="2007" name="Nat. Biotechnol.">
        <title>Complete genome sequence of the myxobacterium Sorangium cellulosum.</title>
        <authorList>
            <person name="Schneiker S."/>
            <person name="Perlova O."/>
            <person name="Kaiser O."/>
            <person name="Gerth K."/>
            <person name="Alici A."/>
            <person name="Altmeyer M.O."/>
            <person name="Bartels D."/>
            <person name="Bekel T."/>
            <person name="Beyer S."/>
            <person name="Bode E."/>
            <person name="Bode H.B."/>
            <person name="Bolten C.J."/>
            <person name="Choudhuri J.V."/>
            <person name="Doss S."/>
            <person name="Elnakady Y.A."/>
            <person name="Frank B."/>
            <person name="Gaigalat L."/>
            <person name="Goesmann A."/>
            <person name="Groeger C."/>
            <person name="Gross F."/>
            <person name="Jelsbak L."/>
            <person name="Jelsbak L."/>
            <person name="Kalinowski J."/>
            <person name="Kegler C."/>
            <person name="Knauber T."/>
            <person name="Konietzny S."/>
            <person name="Kopp M."/>
            <person name="Krause L."/>
            <person name="Krug D."/>
            <person name="Linke B."/>
            <person name="Mahmud T."/>
            <person name="Martinez-Arias R."/>
            <person name="McHardy A.C."/>
            <person name="Merai M."/>
            <person name="Meyer F."/>
            <person name="Mormann S."/>
            <person name="Munoz-Dorado J."/>
            <person name="Perez J."/>
            <person name="Pradella S."/>
            <person name="Rachid S."/>
            <person name="Raddatz G."/>
            <person name="Rosenau F."/>
            <person name="Rueckert C."/>
            <person name="Sasse F."/>
            <person name="Scharfe M."/>
            <person name="Schuster S.C."/>
            <person name="Suen G."/>
            <person name="Treuner-Lange A."/>
            <person name="Velicer G.J."/>
            <person name="Vorholter F.-J."/>
            <person name="Weissman K.J."/>
            <person name="Welch R.D."/>
            <person name="Wenzel S.C."/>
            <person name="Whitworth D.E."/>
            <person name="Wilhelm S."/>
            <person name="Wittmann C."/>
            <person name="Bloecker H."/>
            <person name="Puehler A."/>
            <person name="Mueller R."/>
        </authorList>
    </citation>
    <scope>NUCLEOTIDE SEQUENCE [LARGE SCALE GENOMIC DNA]</scope>
    <source>
        <strain evidence="2">So ce56</strain>
    </source>
</reference>
<sequence length="141" mass="14516">MEAKNDLATRQGARNGWNMAFFEFASGMLKGVAGPLIEVGIAGQGSVVLQMKASHLNGNTINREALLEATWSFAFAPNAAFSVSAAGPTPPRDGTRDGGTSAGVGVQLPIELLPVFLALLGPSMNGTISFVLSPTSLTVTP</sequence>
<evidence type="ECO:0000313" key="2">
    <source>
        <dbReference type="Proteomes" id="UP000002139"/>
    </source>
</evidence>
<dbReference type="Proteomes" id="UP000002139">
    <property type="component" value="Chromosome"/>
</dbReference>
<protein>
    <submittedName>
        <fullName evidence="1">Uncharacterized protein</fullName>
    </submittedName>
</protein>
<dbReference type="HOGENOM" id="CLU_1824055_0_0_7"/>
<dbReference type="RefSeq" id="WP_012236114.1">
    <property type="nucleotide sequence ID" value="NC_010162.1"/>
</dbReference>
<dbReference type="EMBL" id="AM746676">
    <property type="protein sequence ID" value="CAN93644.1"/>
    <property type="molecule type" value="Genomic_DNA"/>
</dbReference>
<organism evidence="1 2">
    <name type="scientific">Sorangium cellulosum (strain So ce56)</name>
    <name type="common">Polyangium cellulosum (strain So ce56)</name>
    <dbReference type="NCBI Taxonomy" id="448385"/>
    <lineage>
        <taxon>Bacteria</taxon>
        <taxon>Pseudomonadati</taxon>
        <taxon>Myxococcota</taxon>
        <taxon>Polyangia</taxon>
        <taxon>Polyangiales</taxon>
        <taxon>Polyangiaceae</taxon>
        <taxon>Sorangium</taxon>
    </lineage>
</organism>